<dbReference type="PROSITE" id="PS50102">
    <property type="entry name" value="RRM"/>
    <property type="match status" value="2"/>
</dbReference>
<dbReference type="Pfam" id="PF00076">
    <property type="entry name" value="RRM_1"/>
    <property type="match status" value="2"/>
</dbReference>
<dbReference type="FunFam" id="3.30.70.330:FF:000029">
    <property type="entry name" value="U2 small nuclear ribonucleoprotein B"/>
    <property type="match status" value="1"/>
</dbReference>
<evidence type="ECO:0000256" key="1">
    <source>
        <dbReference type="ARBA" id="ARBA00022884"/>
    </source>
</evidence>
<dbReference type="AlphaFoldDB" id="A0AAJ0DNH6"/>
<evidence type="ECO:0000313" key="6">
    <source>
        <dbReference type="Proteomes" id="UP001271007"/>
    </source>
</evidence>
<evidence type="ECO:0000256" key="2">
    <source>
        <dbReference type="PROSITE-ProRule" id="PRU00176"/>
    </source>
</evidence>
<dbReference type="Gene3D" id="3.30.70.330">
    <property type="match status" value="2"/>
</dbReference>
<evidence type="ECO:0000259" key="4">
    <source>
        <dbReference type="PROSITE" id="PS50102"/>
    </source>
</evidence>
<sequence length="238" mass="25759">MSASDDGEPPNATVYIRGIDEKIKIPTLIEGIEEVFSAVGDVVEVIAKKNIRAKGQAFVVFGSPEEAQTAIDELQGFDLFAEPMTLAFAKTRSDATVLKEDGEEGLEKHKTKRLAEKERKQSLAATLSAQNAAKRAAADTLAERPAKSAKAAGKVPDEYLPPNKTLFLQDLPEDYDRNSIAAVFGRYPGFKEVRLVPGRNTIAFVEYEDEGAAISVKELTAGIELGGQSVRVTYQRGG</sequence>
<protein>
    <recommendedName>
        <fullName evidence="4">RRM domain-containing protein</fullName>
    </recommendedName>
</protein>
<gene>
    <name evidence="5" type="ORF">LTR09_005373</name>
</gene>
<evidence type="ECO:0000256" key="3">
    <source>
        <dbReference type="SAM" id="MobiDB-lite"/>
    </source>
</evidence>
<name>A0AAJ0DNH6_9PEZI</name>
<dbReference type="InterPro" id="IPR000504">
    <property type="entry name" value="RRM_dom"/>
</dbReference>
<dbReference type="GO" id="GO:0003723">
    <property type="term" value="F:RNA binding"/>
    <property type="evidence" value="ECO:0007669"/>
    <property type="project" value="UniProtKB-UniRule"/>
</dbReference>
<feature type="domain" description="RRM" evidence="4">
    <location>
        <begin position="164"/>
        <end position="237"/>
    </location>
</feature>
<keyword evidence="6" id="KW-1185">Reference proteome</keyword>
<dbReference type="SUPFAM" id="SSF54928">
    <property type="entry name" value="RNA-binding domain, RBD"/>
    <property type="match status" value="1"/>
</dbReference>
<dbReference type="Proteomes" id="UP001271007">
    <property type="component" value="Unassembled WGS sequence"/>
</dbReference>
<dbReference type="CDD" id="cd12247">
    <property type="entry name" value="RRM2_U1A_like"/>
    <property type="match status" value="1"/>
</dbReference>
<proteinExistence type="predicted"/>
<feature type="region of interest" description="Disordered" evidence="3">
    <location>
        <begin position="136"/>
        <end position="156"/>
    </location>
</feature>
<comment type="caution">
    <text evidence="5">The sequence shown here is derived from an EMBL/GenBank/DDBJ whole genome shotgun (WGS) entry which is preliminary data.</text>
</comment>
<reference evidence="5" key="1">
    <citation type="submission" date="2023-04" db="EMBL/GenBank/DDBJ databases">
        <title>Black Yeasts Isolated from many extreme environments.</title>
        <authorList>
            <person name="Coleine C."/>
            <person name="Stajich J.E."/>
            <person name="Selbmann L."/>
        </authorList>
    </citation>
    <scope>NUCLEOTIDE SEQUENCE</scope>
    <source>
        <strain evidence="5">CCFEE 5312</strain>
    </source>
</reference>
<accession>A0AAJ0DNH6</accession>
<organism evidence="5 6">
    <name type="scientific">Extremus antarcticus</name>
    <dbReference type="NCBI Taxonomy" id="702011"/>
    <lineage>
        <taxon>Eukaryota</taxon>
        <taxon>Fungi</taxon>
        <taxon>Dikarya</taxon>
        <taxon>Ascomycota</taxon>
        <taxon>Pezizomycotina</taxon>
        <taxon>Dothideomycetes</taxon>
        <taxon>Dothideomycetidae</taxon>
        <taxon>Mycosphaerellales</taxon>
        <taxon>Extremaceae</taxon>
        <taxon>Extremus</taxon>
    </lineage>
</organism>
<dbReference type="InterPro" id="IPR035979">
    <property type="entry name" value="RBD_domain_sf"/>
</dbReference>
<dbReference type="PANTHER" id="PTHR10501">
    <property type="entry name" value="U1 SMALL NUCLEAR RIBONUCLEOPROTEIN A/U2 SMALL NUCLEAR RIBONUCLEOPROTEIN B"/>
    <property type="match status" value="1"/>
</dbReference>
<evidence type="ECO:0000313" key="5">
    <source>
        <dbReference type="EMBL" id="KAK3053629.1"/>
    </source>
</evidence>
<keyword evidence="1 2" id="KW-0694">RNA-binding</keyword>
<feature type="domain" description="RRM" evidence="4">
    <location>
        <begin position="12"/>
        <end position="91"/>
    </location>
</feature>
<dbReference type="SMART" id="SM00360">
    <property type="entry name" value="RRM"/>
    <property type="match status" value="2"/>
</dbReference>
<dbReference type="InterPro" id="IPR012677">
    <property type="entry name" value="Nucleotide-bd_a/b_plait_sf"/>
</dbReference>
<dbReference type="EMBL" id="JAWDJX010000015">
    <property type="protein sequence ID" value="KAK3053629.1"/>
    <property type="molecule type" value="Genomic_DNA"/>
</dbReference>